<accession>A0A7C8NY44</accession>
<feature type="compositionally biased region" description="Low complexity" evidence="1">
    <location>
        <begin position="73"/>
        <end position="94"/>
    </location>
</feature>
<feature type="compositionally biased region" description="Polar residues" evidence="1">
    <location>
        <begin position="1"/>
        <end position="10"/>
    </location>
</feature>
<feature type="compositionally biased region" description="Low complexity" evidence="1">
    <location>
        <begin position="34"/>
        <end position="44"/>
    </location>
</feature>
<evidence type="ECO:0000313" key="4">
    <source>
        <dbReference type="Proteomes" id="UP000475325"/>
    </source>
</evidence>
<evidence type="ECO:0000313" key="5">
    <source>
        <dbReference type="Proteomes" id="UP000480548"/>
    </source>
</evidence>
<proteinExistence type="predicted"/>
<dbReference type="Proteomes" id="UP000475325">
    <property type="component" value="Unassembled WGS sequence"/>
</dbReference>
<dbReference type="EMBL" id="WIQZ01000034">
    <property type="protein sequence ID" value="KAF3134868.1"/>
    <property type="molecule type" value="Genomic_DNA"/>
</dbReference>
<dbReference type="EMBL" id="WIQW01000001">
    <property type="protein sequence ID" value="KAF3113402.1"/>
    <property type="molecule type" value="Genomic_DNA"/>
</dbReference>
<feature type="compositionally biased region" description="Polar residues" evidence="1">
    <location>
        <begin position="57"/>
        <end position="72"/>
    </location>
</feature>
<feature type="compositionally biased region" description="Basic and acidic residues" evidence="1">
    <location>
        <begin position="96"/>
        <end position="105"/>
    </location>
</feature>
<protein>
    <submittedName>
        <fullName evidence="3">Uncharacterized protein</fullName>
    </submittedName>
</protein>
<evidence type="ECO:0000313" key="3">
    <source>
        <dbReference type="EMBL" id="KAF3134868.1"/>
    </source>
</evidence>
<feature type="region of interest" description="Disordered" evidence="1">
    <location>
        <begin position="1"/>
        <end position="108"/>
    </location>
</feature>
<dbReference type="AlphaFoldDB" id="A0A7C8NY44"/>
<sequence>MPAPTMSQQPPRKPETHRNYNNTIRTERSPTPPRSSSSRNSTRSGPKYKPSRGPTYIPSQPMSNAPPTARSQNSTTTSTTTNNTTATNKPKTPAEIQKEKEEEKKKKGGCGAFCCGTILTDCMAVIGACFGAIGACVCCAAC</sequence>
<dbReference type="Proteomes" id="UP000480548">
    <property type="component" value="Unassembled WGS sequence"/>
</dbReference>
<organism evidence="3 5">
    <name type="scientific">Orbilia oligospora</name>
    <name type="common">Nematode-trapping fungus</name>
    <name type="synonym">Arthrobotrys oligospora</name>
    <dbReference type="NCBI Taxonomy" id="2813651"/>
    <lineage>
        <taxon>Eukaryota</taxon>
        <taxon>Fungi</taxon>
        <taxon>Dikarya</taxon>
        <taxon>Ascomycota</taxon>
        <taxon>Pezizomycotina</taxon>
        <taxon>Orbiliomycetes</taxon>
        <taxon>Orbiliales</taxon>
        <taxon>Orbiliaceae</taxon>
        <taxon>Orbilia</taxon>
    </lineage>
</organism>
<evidence type="ECO:0000256" key="1">
    <source>
        <dbReference type="SAM" id="MobiDB-lite"/>
    </source>
</evidence>
<name>A0A7C8NY44_ORBOL</name>
<reference evidence="4 5" key="1">
    <citation type="submission" date="2019-06" db="EMBL/GenBank/DDBJ databases">
        <authorList>
            <person name="Palmer J.M."/>
        </authorList>
    </citation>
    <scope>NUCLEOTIDE SEQUENCE [LARGE SCALE GENOMIC DNA]</scope>
    <source>
        <strain evidence="2 4">TWF102</strain>
        <strain evidence="3 5">TWF703</strain>
    </source>
</reference>
<evidence type="ECO:0000313" key="2">
    <source>
        <dbReference type="EMBL" id="KAF3113402.1"/>
    </source>
</evidence>
<gene>
    <name evidence="2" type="ORF">TWF102_000064</name>
    <name evidence="3" type="ORF">TWF703_006198</name>
</gene>
<comment type="caution">
    <text evidence="3">The sequence shown here is derived from an EMBL/GenBank/DDBJ whole genome shotgun (WGS) entry which is preliminary data.</text>
</comment>